<dbReference type="EMBL" id="LAZR01017155">
    <property type="protein sequence ID" value="KKM01595.1"/>
    <property type="molecule type" value="Genomic_DNA"/>
</dbReference>
<dbReference type="InterPro" id="IPR014966">
    <property type="entry name" value="FRG-dom"/>
</dbReference>
<dbReference type="SMART" id="SM00901">
    <property type="entry name" value="FRG"/>
    <property type="match status" value="1"/>
</dbReference>
<evidence type="ECO:0000313" key="2">
    <source>
        <dbReference type="EMBL" id="KKM01595.1"/>
    </source>
</evidence>
<sequence>MEINYKAIEITTEEALKDVLFTLGGDDRYFLYRGQSNYKWELKTSLERKLENLGITEMDIGKYETLVVEECQIKDSNSFPIEPISTTQHYGGDTRLIDFTHRFSVALFFAFCDLPSQPVSVWAISRRYMPFISYEQIKYSKGSLDLFEIDFQRRLQEEKVWDYYKLFKLSTIS</sequence>
<name>A0A0F9GS17_9ZZZZ</name>
<proteinExistence type="predicted"/>
<dbReference type="AlphaFoldDB" id="A0A0F9GS17"/>
<comment type="caution">
    <text evidence="2">The sequence shown here is derived from an EMBL/GenBank/DDBJ whole genome shotgun (WGS) entry which is preliminary data.</text>
</comment>
<evidence type="ECO:0000259" key="1">
    <source>
        <dbReference type="SMART" id="SM00901"/>
    </source>
</evidence>
<organism evidence="2">
    <name type="scientific">marine sediment metagenome</name>
    <dbReference type="NCBI Taxonomy" id="412755"/>
    <lineage>
        <taxon>unclassified sequences</taxon>
        <taxon>metagenomes</taxon>
        <taxon>ecological metagenomes</taxon>
    </lineage>
</organism>
<dbReference type="Pfam" id="PF08867">
    <property type="entry name" value="FRG"/>
    <property type="match status" value="1"/>
</dbReference>
<feature type="domain" description="FRG" evidence="1">
    <location>
        <begin position="26"/>
        <end position="122"/>
    </location>
</feature>
<reference evidence="2" key="1">
    <citation type="journal article" date="2015" name="Nature">
        <title>Complex archaea that bridge the gap between prokaryotes and eukaryotes.</title>
        <authorList>
            <person name="Spang A."/>
            <person name="Saw J.H."/>
            <person name="Jorgensen S.L."/>
            <person name="Zaremba-Niedzwiedzka K."/>
            <person name="Martijn J."/>
            <person name="Lind A.E."/>
            <person name="van Eijk R."/>
            <person name="Schleper C."/>
            <person name="Guy L."/>
            <person name="Ettema T.J."/>
        </authorList>
    </citation>
    <scope>NUCLEOTIDE SEQUENCE</scope>
</reference>
<gene>
    <name evidence="2" type="ORF">LCGC14_1792870</name>
</gene>
<protein>
    <recommendedName>
        <fullName evidence="1">FRG domain-containing protein</fullName>
    </recommendedName>
</protein>
<accession>A0A0F9GS17</accession>